<feature type="transmembrane region" description="Helical" evidence="1">
    <location>
        <begin position="83"/>
        <end position="103"/>
    </location>
</feature>
<name>A0A813K5S6_POLGL</name>
<evidence type="ECO:0000313" key="3">
    <source>
        <dbReference type="Proteomes" id="UP000626109"/>
    </source>
</evidence>
<dbReference type="EMBL" id="CAJNNW010027567">
    <property type="protein sequence ID" value="CAE8692041.1"/>
    <property type="molecule type" value="Genomic_DNA"/>
</dbReference>
<keyword evidence="1" id="KW-0472">Membrane</keyword>
<dbReference type="AlphaFoldDB" id="A0A813K5S6"/>
<keyword evidence="1" id="KW-0812">Transmembrane</keyword>
<evidence type="ECO:0000313" key="2">
    <source>
        <dbReference type="EMBL" id="CAE8692041.1"/>
    </source>
</evidence>
<organism evidence="2 3">
    <name type="scientific">Polarella glacialis</name>
    <name type="common">Dinoflagellate</name>
    <dbReference type="NCBI Taxonomy" id="89957"/>
    <lineage>
        <taxon>Eukaryota</taxon>
        <taxon>Sar</taxon>
        <taxon>Alveolata</taxon>
        <taxon>Dinophyceae</taxon>
        <taxon>Suessiales</taxon>
        <taxon>Suessiaceae</taxon>
        <taxon>Polarella</taxon>
    </lineage>
</organism>
<gene>
    <name evidence="2" type="ORF">PGLA2088_LOCUS27700</name>
</gene>
<accession>A0A813K5S6</accession>
<reference evidence="2" key="1">
    <citation type="submission" date="2021-02" db="EMBL/GenBank/DDBJ databases">
        <authorList>
            <person name="Dougan E. K."/>
            <person name="Rhodes N."/>
            <person name="Thang M."/>
            <person name="Chan C."/>
        </authorList>
    </citation>
    <scope>NUCLEOTIDE SEQUENCE</scope>
</reference>
<dbReference type="Proteomes" id="UP000626109">
    <property type="component" value="Unassembled WGS sequence"/>
</dbReference>
<evidence type="ECO:0000256" key="1">
    <source>
        <dbReference type="SAM" id="Phobius"/>
    </source>
</evidence>
<comment type="caution">
    <text evidence="2">The sequence shown here is derived from an EMBL/GenBank/DDBJ whole genome shotgun (WGS) entry which is preliminary data.</text>
</comment>
<sequence length="127" mass="13672">DCETACGKTVGCEAVITRKDAGGTGCYLRQKVDPAKCFASAGHADLYLLKDFRKDGKLIHYVAMQQKWQLPEELATGIRVSSVPFLAVGAAMVLFGTAGAAAWRVRSHRAMATEESLELGLEPLAEE</sequence>
<proteinExistence type="predicted"/>
<keyword evidence="1" id="KW-1133">Transmembrane helix</keyword>
<feature type="non-terminal residue" evidence="2">
    <location>
        <position position="127"/>
    </location>
</feature>
<protein>
    <submittedName>
        <fullName evidence="2">Uncharacterized protein</fullName>
    </submittedName>
</protein>